<feature type="transmembrane region" description="Helical" evidence="1">
    <location>
        <begin position="360"/>
        <end position="385"/>
    </location>
</feature>
<evidence type="ECO:0000256" key="1">
    <source>
        <dbReference type="SAM" id="Phobius"/>
    </source>
</evidence>
<dbReference type="PANTHER" id="PTHR20765">
    <property type="entry name" value="SOLUTE CARRIER FAMILY 43 MEMBER 3-RELATED"/>
    <property type="match status" value="1"/>
</dbReference>
<dbReference type="EMBL" id="CAJPWZ010001295">
    <property type="protein sequence ID" value="CAG2212366.1"/>
    <property type="molecule type" value="Genomic_DNA"/>
</dbReference>
<dbReference type="InterPro" id="IPR027197">
    <property type="entry name" value="SLC43A3"/>
</dbReference>
<evidence type="ECO:0000313" key="3">
    <source>
        <dbReference type="Proteomes" id="UP000683360"/>
    </source>
</evidence>
<feature type="transmembrane region" description="Helical" evidence="1">
    <location>
        <begin position="417"/>
        <end position="436"/>
    </location>
</feature>
<feature type="transmembrane region" description="Helical" evidence="1">
    <location>
        <begin position="517"/>
        <end position="535"/>
    </location>
</feature>
<dbReference type="AlphaFoldDB" id="A0A8S3RUX4"/>
<dbReference type="Gene3D" id="1.20.1250.20">
    <property type="entry name" value="MFS general substrate transporter like domains"/>
    <property type="match status" value="1"/>
</dbReference>
<protein>
    <submittedName>
        <fullName evidence="2">SLC43A3</fullName>
    </submittedName>
</protein>
<keyword evidence="3" id="KW-1185">Reference proteome</keyword>
<dbReference type="InterPro" id="IPR011701">
    <property type="entry name" value="MFS"/>
</dbReference>
<name>A0A8S3RUX4_MYTED</name>
<gene>
    <name evidence="2" type="ORF">MEDL_26317</name>
</gene>
<dbReference type="PANTHER" id="PTHR20765:SF1">
    <property type="entry name" value="EQUILIBRATIVE NUCLEOBASE TRANSPORTER 1"/>
    <property type="match status" value="1"/>
</dbReference>
<feature type="transmembrane region" description="Helical" evidence="1">
    <location>
        <begin position="78"/>
        <end position="100"/>
    </location>
</feature>
<keyword evidence="1" id="KW-0472">Membrane</keyword>
<feature type="transmembrane region" description="Helical" evidence="1">
    <location>
        <begin position="456"/>
        <end position="473"/>
    </location>
</feature>
<feature type="transmembrane region" description="Helical" evidence="1">
    <location>
        <begin position="547"/>
        <end position="570"/>
    </location>
</feature>
<accession>A0A8S3RUX4</accession>
<comment type="caution">
    <text evidence="2">The sequence shown here is derived from an EMBL/GenBank/DDBJ whole genome shotgun (WGS) entry which is preliminary data.</text>
</comment>
<dbReference type="SUPFAM" id="SSF103473">
    <property type="entry name" value="MFS general substrate transporter"/>
    <property type="match status" value="1"/>
</dbReference>
<feature type="transmembrane region" description="Helical" evidence="1">
    <location>
        <begin position="220"/>
        <end position="236"/>
    </location>
</feature>
<sequence>MAELKVEDDDTKNGNSFEAIDTLVHECLHQKLTEGVEVARTPRGIKLDSCKRARDRANRKQQQGRTIRIEMNCTKRHVTFIWALLECLLFTGLIFGWPWFLSTLRRNKYFLDLCNVTLPDDDVHKFHDGEGENALLKPGGIPDFDGQNAKPRKCRRRTTTVATTEFPGSYYDSMLNYTYFCDEQEEKLELIHAVVFLVRNALVFPVGIFLDMYGTTRTRLLTILIFIVGTLMMTFSNASFPWLIVPAFSMFSIAGCIIMLTNLQTSNLFGDRRYTVMSSLIGGYQASAIVFLCIKSMNDIQTSFMFMTMGVVPILVSTIAFLPKTKVPWPLPADYGDGRSVAGGSSTRHRQSTSEDGRKCCLNLITFKSSALSSLFIWSTIWYGIYTLRAFTYDSNLRLMLISYGTPRDEVYKYSELFAAVQTISLPAGPLIGLLVDWKRSNSFAGNPLILQMKNVQFITFVTFGIALVNNILTTIPSIQLQVAGFILQAIERVAVMTSICAFLTHLHFPAEHFGKLIGLHFLSSSILCLLRFPFQSFINTSLKGDPFYINLLLLVLLILSCGHPFLIWYHCRIGLINNSSLSNSSNGREQLVITIEDENDNNRRSMIRS</sequence>
<organism evidence="2 3">
    <name type="scientific">Mytilus edulis</name>
    <name type="common">Blue mussel</name>
    <dbReference type="NCBI Taxonomy" id="6550"/>
    <lineage>
        <taxon>Eukaryota</taxon>
        <taxon>Metazoa</taxon>
        <taxon>Spiralia</taxon>
        <taxon>Lophotrochozoa</taxon>
        <taxon>Mollusca</taxon>
        <taxon>Bivalvia</taxon>
        <taxon>Autobranchia</taxon>
        <taxon>Pteriomorphia</taxon>
        <taxon>Mytilida</taxon>
        <taxon>Mytiloidea</taxon>
        <taxon>Mytilidae</taxon>
        <taxon>Mytilinae</taxon>
        <taxon>Mytilus</taxon>
    </lineage>
</organism>
<feature type="transmembrane region" description="Helical" evidence="1">
    <location>
        <begin position="275"/>
        <end position="297"/>
    </location>
</feature>
<feature type="transmembrane region" description="Helical" evidence="1">
    <location>
        <begin position="190"/>
        <end position="213"/>
    </location>
</feature>
<feature type="transmembrane region" description="Helical" evidence="1">
    <location>
        <begin position="303"/>
        <end position="322"/>
    </location>
</feature>
<dbReference type="OrthoDB" id="330047at2759"/>
<feature type="transmembrane region" description="Helical" evidence="1">
    <location>
        <begin position="479"/>
        <end position="505"/>
    </location>
</feature>
<reference evidence="2" key="1">
    <citation type="submission" date="2021-03" db="EMBL/GenBank/DDBJ databases">
        <authorList>
            <person name="Bekaert M."/>
        </authorList>
    </citation>
    <scope>NUCLEOTIDE SEQUENCE</scope>
</reference>
<dbReference type="GO" id="GO:0022857">
    <property type="term" value="F:transmembrane transporter activity"/>
    <property type="evidence" value="ECO:0007669"/>
    <property type="project" value="InterPro"/>
</dbReference>
<proteinExistence type="predicted"/>
<keyword evidence="1" id="KW-0812">Transmembrane</keyword>
<dbReference type="Proteomes" id="UP000683360">
    <property type="component" value="Unassembled WGS sequence"/>
</dbReference>
<dbReference type="Pfam" id="PF07690">
    <property type="entry name" value="MFS_1"/>
    <property type="match status" value="1"/>
</dbReference>
<evidence type="ECO:0000313" key="2">
    <source>
        <dbReference type="EMBL" id="CAG2212366.1"/>
    </source>
</evidence>
<dbReference type="InterPro" id="IPR036259">
    <property type="entry name" value="MFS_trans_sf"/>
</dbReference>
<keyword evidence="1" id="KW-1133">Transmembrane helix</keyword>